<dbReference type="RefSeq" id="XP_025551860.1">
    <property type="nucleotide sequence ID" value="XM_025700886.1"/>
</dbReference>
<keyword evidence="3" id="KW-1185">Reference proteome</keyword>
<proteinExistence type="predicted"/>
<evidence type="ECO:0000313" key="2">
    <source>
        <dbReference type="EMBL" id="RAL12706.1"/>
    </source>
</evidence>
<reference evidence="2 3" key="1">
    <citation type="submission" date="2018-02" db="EMBL/GenBank/DDBJ databases">
        <title>The genomes of Aspergillus section Nigri reveals drivers in fungal speciation.</title>
        <authorList>
            <consortium name="DOE Joint Genome Institute"/>
            <person name="Vesth T.C."/>
            <person name="Nybo J."/>
            <person name="Theobald S."/>
            <person name="Brandl J."/>
            <person name="Frisvad J.C."/>
            <person name="Nielsen K.F."/>
            <person name="Lyhne E.K."/>
            <person name="Kogle M.E."/>
            <person name="Kuo A."/>
            <person name="Riley R."/>
            <person name="Clum A."/>
            <person name="Nolan M."/>
            <person name="Lipzen A."/>
            <person name="Salamov A."/>
            <person name="Henrissat B."/>
            <person name="Wiebenga A."/>
            <person name="De vries R.P."/>
            <person name="Grigoriev I.V."/>
            <person name="Mortensen U.H."/>
            <person name="Andersen M.R."/>
            <person name="Baker S.E."/>
        </authorList>
    </citation>
    <scope>NUCLEOTIDE SEQUENCE [LARGE SCALE GENOMIC DNA]</scope>
    <source>
        <strain evidence="2 3">CBS 101889</strain>
    </source>
</reference>
<evidence type="ECO:0000313" key="3">
    <source>
        <dbReference type="Proteomes" id="UP000248961"/>
    </source>
</evidence>
<dbReference type="EMBL" id="KZ824282">
    <property type="protein sequence ID" value="RAL12706.1"/>
    <property type="molecule type" value="Genomic_DNA"/>
</dbReference>
<dbReference type="AlphaFoldDB" id="A0A395HYU2"/>
<dbReference type="Proteomes" id="UP000248961">
    <property type="component" value="Unassembled WGS sequence"/>
</dbReference>
<feature type="compositionally biased region" description="Basic residues" evidence="1">
    <location>
        <begin position="39"/>
        <end position="52"/>
    </location>
</feature>
<dbReference type="GeneID" id="37205175"/>
<accession>A0A395HYU2</accession>
<evidence type="ECO:0000256" key="1">
    <source>
        <dbReference type="SAM" id="MobiDB-lite"/>
    </source>
</evidence>
<sequence length="111" mass="12995">MGPAEQKKGRKQAKVSEAVMKKGPKKSMTTTTSTCEQRKKARRKRRRRRRKDNQRLNYCTVLDNHPRNQRQYSFYLVRRSPGSNPDTNFKVAASTADQKANSMFIRHRSSH</sequence>
<gene>
    <name evidence="2" type="ORF">BO97DRAFT_52921</name>
</gene>
<protein>
    <submittedName>
        <fullName evidence="2">Uncharacterized protein</fullName>
    </submittedName>
</protein>
<organism evidence="2 3">
    <name type="scientific">Aspergillus homomorphus (strain CBS 101889)</name>
    <dbReference type="NCBI Taxonomy" id="1450537"/>
    <lineage>
        <taxon>Eukaryota</taxon>
        <taxon>Fungi</taxon>
        <taxon>Dikarya</taxon>
        <taxon>Ascomycota</taxon>
        <taxon>Pezizomycotina</taxon>
        <taxon>Eurotiomycetes</taxon>
        <taxon>Eurotiomycetidae</taxon>
        <taxon>Eurotiales</taxon>
        <taxon>Aspergillaceae</taxon>
        <taxon>Aspergillus</taxon>
        <taxon>Aspergillus subgen. Circumdati</taxon>
    </lineage>
</organism>
<name>A0A395HYU2_ASPHC</name>
<feature type="region of interest" description="Disordered" evidence="1">
    <location>
        <begin position="1"/>
        <end position="56"/>
    </location>
</feature>
<dbReference type="VEuPathDB" id="FungiDB:BO97DRAFT_52921"/>